<dbReference type="PROSITE" id="PS50943">
    <property type="entry name" value="HTH_CROC1"/>
    <property type="match status" value="1"/>
</dbReference>
<evidence type="ECO:0000256" key="1">
    <source>
        <dbReference type="ARBA" id="ARBA00023125"/>
    </source>
</evidence>
<dbReference type="PANTHER" id="PTHR46797">
    <property type="entry name" value="HTH-TYPE TRANSCRIPTIONAL REGULATOR"/>
    <property type="match status" value="1"/>
</dbReference>
<dbReference type="CDD" id="cd00093">
    <property type="entry name" value="HTH_XRE"/>
    <property type="match status" value="1"/>
</dbReference>
<keyword evidence="1" id="KW-0238">DNA-binding</keyword>
<sequence length="248" mass="27341">MPYTIAQAVARITVTVSLPWFNGLHCQYNTEGTFHCKSFSLDCTAMEDPELITQAIANNVRAQRAHRGLTLDALAARSGVSRGMLVQVEQGRTNPSVSTLTRIASALGVTVARLVEVADVPMVRIVDKADVVAFRQGGSEARLLVGADMPMILELWDWRLPPGEHHDGDAHPAGTREMLTVLEGELSLTVYGKTHVIGKDDAVLFTADRPHRYANRGETELRFVMVVAEPREPHDSRYPLDSQDSRDE</sequence>
<feature type="domain" description="HTH cro/C1-type" evidence="2">
    <location>
        <begin position="60"/>
        <end position="114"/>
    </location>
</feature>
<dbReference type="Gene3D" id="2.60.120.10">
    <property type="entry name" value="Jelly Rolls"/>
    <property type="match status" value="1"/>
</dbReference>
<dbReference type="InterPro" id="IPR013096">
    <property type="entry name" value="Cupin_2"/>
</dbReference>
<dbReference type="SMART" id="SM00530">
    <property type="entry name" value="HTH_XRE"/>
    <property type="match status" value="1"/>
</dbReference>
<dbReference type="Gene3D" id="1.10.260.40">
    <property type="entry name" value="lambda repressor-like DNA-binding domains"/>
    <property type="match status" value="1"/>
</dbReference>
<gene>
    <name evidence="3" type="ORF">GCM10009850_103480</name>
</gene>
<dbReference type="InterPro" id="IPR011051">
    <property type="entry name" value="RmlC_Cupin_sf"/>
</dbReference>
<dbReference type="InterPro" id="IPR014710">
    <property type="entry name" value="RmlC-like_jellyroll"/>
</dbReference>
<organism evidence="3 4">
    <name type="scientific">Nonomuraea monospora</name>
    <dbReference type="NCBI Taxonomy" id="568818"/>
    <lineage>
        <taxon>Bacteria</taxon>
        <taxon>Bacillati</taxon>
        <taxon>Actinomycetota</taxon>
        <taxon>Actinomycetes</taxon>
        <taxon>Streptosporangiales</taxon>
        <taxon>Streptosporangiaceae</taxon>
        <taxon>Nonomuraea</taxon>
    </lineage>
</organism>
<dbReference type="InterPro" id="IPR010982">
    <property type="entry name" value="Lambda_DNA-bd_dom_sf"/>
</dbReference>
<dbReference type="Pfam" id="PF01381">
    <property type="entry name" value="HTH_3"/>
    <property type="match status" value="1"/>
</dbReference>
<dbReference type="InterPro" id="IPR001387">
    <property type="entry name" value="Cro/C1-type_HTH"/>
</dbReference>
<dbReference type="InterPro" id="IPR050807">
    <property type="entry name" value="TransReg_Diox_bact_type"/>
</dbReference>
<keyword evidence="4" id="KW-1185">Reference proteome</keyword>
<accession>A0ABN3CZD2</accession>
<evidence type="ECO:0000313" key="4">
    <source>
        <dbReference type="Proteomes" id="UP001499843"/>
    </source>
</evidence>
<proteinExistence type="predicted"/>
<reference evidence="3 4" key="1">
    <citation type="journal article" date="2019" name="Int. J. Syst. Evol. Microbiol.">
        <title>The Global Catalogue of Microorganisms (GCM) 10K type strain sequencing project: providing services to taxonomists for standard genome sequencing and annotation.</title>
        <authorList>
            <consortium name="The Broad Institute Genomics Platform"/>
            <consortium name="The Broad Institute Genome Sequencing Center for Infectious Disease"/>
            <person name="Wu L."/>
            <person name="Ma J."/>
        </authorList>
    </citation>
    <scope>NUCLEOTIDE SEQUENCE [LARGE SCALE GENOMIC DNA]</scope>
    <source>
        <strain evidence="3 4">JCM 16114</strain>
    </source>
</reference>
<protein>
    <recommendedName>
        <fullName evidence="2">HTH cro/C1-type domain-containing protein</fullName>
    </recommendedName>
</protein>
<evidence type="ECO:0000259" key="2">
    <source>
        <dbReference type="PROSITE" id="PS50943"/>
    </source>
</evidence>
<dbReference type="EMBL" id="BAAAQX010000045">
    <property type="protein sequence ID" value="GAA2214881.1"/>
    <property type="molecule type" value="Genomic_DNA"/>
</dbReference>
<evidence type="ECO:0000313" key="3">
    <source>
        <dbReference type="EMBL" id="GAA2214881.1"/>
    </source>
</evidence>
<dbReference type="PANTHER" id="PTHR46797:SF1">
    <property type="entry name" value="METHYLPHOSPHONATE SYNTHASE"/>
    <property type="match status" value="1"/>
</dbReference>
<dbReference type="Proteomes" id="UP001499843">
    <property type="component" value="Unassembled WGS sequence"/>
</dbReference>
<name>A0ABN3CZD2_9ACTN</name>
<comment type="caution">
    <text evidence="3">The sequence shown here is derived from an EMBL/GenBank/DDBJ whole genome shotgun (WGS) entry which is preliminary data.</text>
</comment>
<dbReference type="CDD" id="cd02209">
    <property type="entry name" value="cupin_XRE_C"/>
    <property type="match status" value="1"/>
</dbReference>
<dbReference type="SUPFAM" id="SSF47413">
    <property type="entry name" value="lambda repressor-like DNA-binding domains"/>
    <property type="match status" value="1"/>
</dbReference>
<dbReference type="Pfam" id="PF07883">
    <property type="entry name" value="Cupin_2"/>
    <property type="match status" value="1"/>
</dbReference>
<dbReference type="SUPFAM" id="SSF51182">
    <property type="entry name" value="RmlC-like cupins"/>
    <property type="match status" value="1"/>
</dbReference>